<dbReference type="EMBL" id="SZPZ01000005">
    <property type="protein sequence ID" value="TKK75543.1"/>
    <property type="molecule type" value="Genomic_DNA"/>
</dbReference>
<dbReference type="OrthoDB" id="3829724at2"/>
<keyword evidence="1" id="KW-0472">Membrane</keyword>
<comment type="caution">
    <text evidence="2">The sequence shown here is derived from an EMBL/GenBank/DDBJ whole genome shotgun (WGS) entry which is preliminary data.</text>
</comment>
<sequence length="126" mass="13798">MRDVGDVSAEVWDEELRRTGRVVFPLRRRSALQALLPLLAVAVLVVLGPLLAGAPPPDVDVLFVVAAYAVLIGPPVYQLVTQRPAVVDLDGILRLSQRNVRDLPEFRGWLGTVLADQRRTPTSHSS</sequence>
<dbReference type="RefSeq" id="WP_137258396.1">
    <property type="nucleotide sequence ID" value="NZ_JBHSPQ010000005.1"/>
</dbReference>
<keyword evidence="1" id="KW-1133">Transmembrane helix</keyword>
<keyword evidence="3" id="KW-1185">Reference proteome</keyword>
<dbReference type="AlphaFoldDB" id="A0A4V5UW44"/>
<name>A0A4V5UW44_9ACTN</name>
<protein>
    <submittedName>
        <fullName evidence="2">Uncharacterized protein</fullName>
    </submittedName>
</protein>
<dbReference type="Proteomes" id="UP000305836">
    <property type="component" value="Unassembled WGS sequence"/>
</dbReference>
<proteinExistence type="predicted"/>
<gene>
    <name evidence="2" type="ORF">FDA38_34700</name>
</gene>
<keyword evidence="1" id="KW-0812">Transmembrane</keyword>
<organism evidence="2 3">
    <name type="scientific">Kribbella jiaozuonensis</name>
    <dbReference type="NCBI Taxonomy" id="2575441"/>
    <lineage>
        <taxon>Bacteria</taxon>
        <taxon>Bacillati</taxon>
        <taxon>Actinomycetota</taxon>
        <taxon>Actinomycetes</taxon>
        <taxon>Propionibacteriales</taxon>
        <taxon>Kribbellaceae</taxon>
        <taxon>Kribbella</taxon>
    </lineage>
</organism>
<reference evidence="2 3" key="1">
    <citation type="submission" date="2019-04" db="EMBL/GenBank/DDBJ databases">
        <title>Kribbella sp. NEAU-THZ 27 nov., a novel actinomycete isolated from soil.</title>
        <authorList>
            <person name="Duan L."/>
        </authorList>
    </citation>
    <scope>NUCLEOTIDE SEQUENCE [LARGE SCALE GENOMIC DNA]</scope>
    <source>
        <strain evidence="3">NEAU-THZ27</strain>
    </source>
</reference>
<accession>A0A4V5UW44</accession>
<evidence type="ECO:0000313" key="2">
    <source>
        <dbReference type="EMBL" id="TKK75543.1"/>
    </source>
</evidence>
<evidence type="ECO:0000313" key="3">
    <source>
        <dbReference type="Proteomes" id="UP000305836"/>
    </source>
</evidence>
<feature type="transmembrane region" description="Helical" evidence="1">
    <location>
        <begin position="61"/>
        <end position="80"/>
    </location>
</feature>
<feature type="transmembrane region" description="Helical" evidence="1">
    <location>
        <begin position="34"/>
        <end position="55"/>
    </location>
</feature>
<evidence type="ECO:0000256" key="1">
    <source>
        <dbReference type="SAM" id="Phobius"/>
    </source>
</evidence>